<dbReference type="RefSeq" id="WP_219042518.1">
    <property type="nucleotide sequence ID" value="NZ_JAHWDQ010000001.1"/>
</dbReference>
<comment type="caution">
    <text evidence="3">The sequence shown here is derived from an EMBL/GenBank/DDBJ whole genome shotgun (WGS) entry which is preliminary data.</text>
</comment>
<dbReference type="CDD" id="cd03444">
    <property type="entry name" value="Thioesterase_II_repeat1"/>
    <property type="match status" value="1"/>
</dbReference>
<dbReference type="Pfam" id="PF02551">
    <property type="entry name" value="Acyl_CoA_thio"/>
    <property type="match status" value="1"/>
</dbReference>
<dbReference type="InterPro" id="IPR049449">
    <property type="entry name" value="TesB_ACOT8-like_N"/>
</dbReference>
<dbReference type="EMBL" id="JAHWDQ010000001">
    <property type="protein sequence ID" value="MBW2940314.1"/>
    <property type="molecule type" value="Genomic_DNA"/>
</dbReference>
<evidence type="ECO:0000259" key="2">
    <source>
        <dbReference type="Pfam" id="PF13622"/>
    </source>
</evidence>
<protein>
    <submittedName>
        <fullName evidence="3">Thioesterase family protein</fullName>
    </submittedName>
</protein>
<evidence type="ECO:0000313" key="4">
    <source>
        <dbReference type="Proteomes" id="UP001166291"/>
    </source>
</evidence>
<reference evidence="3" key="1">
    <citation type="submission" date="2021-07" db="EMBL/GenBank/DDBJ databases">
        <title>Zhongshania sp. CAU 1632 isolated from seawater.</title>
        <authorList>
            <person name="Kim W."/>
        </authorList>
    </citation>
    <scope>NUCLEOTIDE SEQUENCE</scope>
    <source>
        <strain evidence="3">CAU 1632</strain>
    </source>
</reference>
<name>A0ABS6VPR3_9GAMM</name>
<gene>
    <name evidence="3" type="ORF">KXJ70_05990</name>
</gene>
<evidence type="ECO:0000313" key="3">
    <source>
        <dbReference type="EMBL" id="MBW2940314.1"/>
    </source>
</evidence>
<sequence length="296" mass="33357">MSLLEDFCGHLRMERIADKEFIGHSLYSATKNSVFGGQVMGQALSAACQLVEGRQCHSLSAQFLRAGNLQEPIHYAVATLRDGRNFSVRRVSAVQAGRELLTLDASFHIDAQGFDQQPIMPAVAEPESLPSLASYREKFEQLGLNGLYHFLVTNNVFDFRCIDQPSYIELNNRPAVQRMWMRAKHTLPNEQALQRSILAYICDNNFIRTASLPFRELISSQPSQMATLNHSMWMHRPINLNNWHLYDIHSVNSFGERSLVIGHMYAQSGELVATMVQEGLLRLIDDDAGAVFSENA</sequence>
<accession>A0ABS6VPR3</accession>
<dbReference type="CDD" id="cd03445">
    <property type="entry name" value="Thioesterase_II_repeat2"/>
    <property type="match status" value="1"/>
</dbReference>
<dbReference type="InterPro" id="IPR025652">
    <property type="entry name" value="TesB_C"/>
</dbReference>
<feature type="domain" description="Acyl-CoA thioesterase-like N-terminal HotDog" evidence="2">
    <location>
        <begin position="31"/>
        <end position="107"/>
    </location>
</feature>
<dbReference type="InterPro" id="IPR003703">
    <property type="entry name" value="Acyl_CoA_thio"/>
</dbReference>
<organism evidence="3 4">
    <name type="scientific">Zhongshania aquimaris</name>
    <dbReference type="NCBI Taxonomy" id="2857107"/>
    <lineage>
        <taxon>Bacteria</taxon>
        <taxon>Pseudomonadati</taxon>
        <taxon>Pseudomonadota</taxon>
        <taxon>Gammaproteobacteria</taxon>
        <taxon>Cellvibrionales</taxon>
        <taxon>Spongiibacteraceae</taxon>
        <taxon>Zhongshania</taxon>
    </lineage>
</organism>
<dbReference type="Proteomes" id="UP001166291">
    <property type="component" value="Unassembled WGS sequence"/>
</dbReference>
<dbReference type="Pfam" id="PF13622">
    <property type="entry name" value="4HBT_3"/>
    <property type="match status" value="1"/>
</dbReference>
<dbReference type="PANTHER" id="PTHR11066">
    <property type="entry name" value="ACYL-COA THIOESTERASE"/>
    <property type="match status" value="1"/>
</dbReference>
<proteinExistence type="predicted"/>
<evidence type="ECO:0000259" key="1">
    <source>
        <dbReference type="Pfam" id="PF02551"/>
    </source>
</evidence>
<feature type="domain" description="Acyl-CoA thioesterase 2 C-terminal" evidence="1">
    <location>
        <begin position="176"/>
        <end position="280"/>
    </location>
</feature>
<dbReference type="PANTHER" id="PTHR11066:SF34">
    <property type="entry name" value="ACYL-COENZYME A THIOESTERASE 8"/>
    <property type="match status" value="1"/>
</dbReference>
<keyword evidence="4" id="KW-1185">Reference proteome</keyword>